<dbReference type="SUPFAM" id="SSF81995">
    <property type="entry name" value="beta-sandwich domain of Sec23/24"/>
    <property type="match status" value="1"/>
</dbReference>
<organism evidence="2 3">
    <name type="scientific">Dichotomopilus funicola</name>
    <dbReference type="NCBI Taxonomy" id="1934379"/>
    <lineage>
        <taxon>Eukaryota</taxon>
        <taxon>Fungi</taxon>
        <taxon>Dikarya</taxon>
        <taxon>Ascomycota</taxon>
        <taxon>Pezizomycotina</taxon>
        <taxon>Sordariomycetes</taxon>
        <taxon>Sordariomycetidae</taxon>
        <taxon>Sordariales</taxon>
        <taxon>Chaetomiaceae</taxon>
        <taxon>Dichotomopilus</taxon>
    </lineage>
</organism>
<feature type="compositionally biased region" description="Low complexity" evidence="1">
    <location>
        <begin position="238"/>
        <end position="261"/>
    </location>
</feature>
<evidence type="ECO:0000313" key="3">
    <source>
        <dbReference type="Proteomes" id="UP001302676"/>
    </source>
</evidence>
<dbReference type="EMBL" id="MU853609">
    <property type="protein sequence ID" value="KAK4141558.1"/>
    <property type="molecule type" value="Genomic_DNA"/>
</dbReference>
<name>A0AAN6UYG3_9PEZI</name>
<dbReference type="GeneID" id="87821013"/>
<reference evidence="2" key="2">
    <citation type="submission" date="2023-05" db="EMBL/GenBank/DDBJ databases">
        <authorList>
            <consortium name="Lawrence Berkeley National Laboratory"/>
            <person name="Steindorff A."/>
            <person name="Hensen N."/>
            <person name="Bonometti L."/>
            <person name="Westerberg I."/>
            <person name="Brannstrom I.O."/>
            <person name="Guillou S."/>
            <person name="Cros-Aarteil S."/>
            <person name="Calhoun S."/>
            <person name="Haridas S."/>
            <person name="Kuo A."/>
            <person name="Mondo S."/>
            <person name="Pangilinan J."/>
            <person name="Riley R."/>
            <person name="Labutti K."/>
            <person name="Andreopoulos B."/>
            <person name="Lipzen A."/>
            <person name="Chen C."/>
            <person name="Yanf M."/>
            <person name="Daum C."/>
            <person name="Ng V."/>
            <person name="Clum A."/>
            <person name="Ohm R."/>
            <person name="Martin F."/>
            <person name="Silar P."/>
            <person name="Natvig D."/>
            <person name="Lalanne C."/>
            <person name="Gautier V."/>
            <person name="Ament-Velasquez S.L."/>
            <person name="Kruys A."/>
            <person name="Hutchinson M.I."/>
            <person name="Powell A.J."/>
            <person name="Barry K."/>
            <person name="Miller A.N."/>
            <person name="Grigoriev I.V."/>
            <person name="Debuchy R."/>
            <person name="Gladieux P."/>
            <person name="Thoren M.H."/>
            <person name="Johannesson H."/>
        </authorList>
    </citation>
    <scope>NUCLEOTIDE SEQUENCE</scope>
    <source>
        <strain evidence="2">CBS 141.50</strain>
    </source>
</reference>
<comment type="caution">
    <text evidence="2">The sequence shown here is derived from an EMBL/GenBank/DDBJ whole genome shotgun (WGS) entry which is preliminary data.</text>
</comment>
<feature type="compositionally biased region" description="Basic and acidic residues" evidence="1">
    <location>
        <begin position="17"/>
        <end position="34"/>
    </location>
</feature>
<feature type="region of interest" description="Disordered" evidence="1">
    <location>
        <begin position="238"/>
        <end position="269"/>
    </location>
</feature>
<proteinExistence type="predicted"/>
<dbReference type="RefSeq" id="XP_062634929.1">
    <property type="nucleotide sequence ID" value="XM_062784400.1"/>
</dbReference>
<evidence type="ECO:0008006" key="4">
    <source>
        <dbReference type="Google" id="ProtNLM"/>
    </source>
</evidence>
<feature type="region of interest" description="Disordered" evidence="1">
    <location>
        <begin position="1"/>
        <end position="80"/>
    </location>
</feature>
<keyword evidence="3" id="KW-1185">Reference proteome</keyword>
<reference evidence="2" key="1">
    <citation type="journal article" date="2023" name="Mol. Phylogenet. Evol.">
        <title>Genome-scale phylogeny and comparative genomics of the fungal order Sordariales.</title>
        <authorList>
            <person name="Hensen N."/>
            <person name="Bonometti L."/>
            <person name="Westerberg I."/>
            <person name="Brannstrom I.O."/>
            <person name="Guillou S."/>
            <person name="Cros-Aarteil S."/>
            <person name="Calhoun S."/>
            <person name="Haridas S."/>
            <person name="Kuo A."/>
            <person name="Mondo S."/>
            <person name="Pangilinan J."/>
            <person name="Riley R."/>
            <person name="LaButti K."/>
            <person name="Andreopoulos B."/>
            <person name="Lipzen A."/>
            <person name="Chen C."/>
            <person name="Yan M."/>
            <person name="Daum C."/>
            <person name="Ng V."/>
            <person name="Clum A."/>
            <person name="Steindorff A."/>
            <person name="Ohm R.A."/>
            <person name="Martin F."/>
            <person name="Silar P."/>
            <person name="Natvig D.O."/>
            <person name="Lalanne C."/>
            <person name="Gautier V."/>
            <person name="Ament-Velasquez S.L."/>
            <person name="Kruys A."/>
            <person name="Hutchinson M.I."/>
            <person name="Powell A.J."/>
            <person name="Barry K."/>
            <person name="Miller A.N."/>
            <person name="Grigoriev I.V."/>
            <person name="Debuchy R."/>
            <person name="Gladieux P."/>
            <person name="Hiltunen Thoren M."/>
            <person name="Johannesson H."/>
        </authorList>
    </citation>
    <scope>NUCLEOTIDE SEQUENCE</scope>
    <source>
        <strain evidence="2">CBS 141.50</strain>
    </source>
</reference>
<feature type="compositionally biased region" description="Low complexity" evidence="1">
    <location>
        <begin position="54"/>
        <end position="74"/>
    </location>
</feature>
<protein>
    <recommendedName>
        <fullName evidence="4">Autophagy protein</fullName>
    </recommendedName>
</protein>
<feature type="compositionally biased region" description="Low complexity" evidence="1">
    <location>
        <begin position="1"/>
        <end position="16"/>
    </location>
</feature>
<feature type="compositionally biased region" description="Pro residues" evidence="1">
    <location>
        <begin position="37"/>
        <end position="53"/>
    </location>
</feature>
<accession>A0AAN6UYG3</accession>
<dbReference type="Proteomes" id="UP001302676">
    <property type="component" value="Unassembled WGS sequence"/>
</dbReference>
<evidence type="ECO:0000256" key="1">
    <source>
        <dbReference type="SAM" id="MobiDB-lite"/>
    </source>
</evidence>
<gene>
    <name evidence="2" type="ORF">C8A04DRAFT_38955</name>
</gene>
<dbReference type="AlphaFoldDB" id="A0AAN6UYG3"/>
<evidence type="ECO:0000313" key="2">
    <source>
        <dbReference type="EMBL" id="KAK4141558.1"/>
    </source>
</evidence>
<sequence length="349" mass="39533">MGWFDGWFGSSSSDSDPLSRLDPKLREFLEKESPIKYNPPPQPNPQVSPPPPAKQQAPSQEPQQNQQQDEQQQPAVPPQSLYQDGRYAHLWKTYRPLAAVEAETKSDNEKLSDVLEAYKDRRGLIGRAALENCAEEQVVWSDCMRSGSWHSRMTMCSAEVRKFERCYNAQSRLLKALGYLSVRGRDRDVDEEIQMHADELYHRMMAQEREIEKAKEEGREPPVFKGLFDGTSATMITAPTPSTTSTTAAADTASSSAATTPGQPKIPEPNEATLAAWKKQLEKLPPEEREAEEKALRADYRARVEMARQVQSLWQQQAKEREVRKAEGKETFMDRMSAFAGSWSRPKEG</sequence>